<evidence type="ECO:0000313" key="1">
    <source>
        <dbReference type="EMBL" id="GEM41807.1"/>
    </source>
</evidence>
<name>A0A511MNU9_9NOCA</name>
<gene>
    <name evidence="1" type="ORF">NN4_63260</name>
</gene>
<dbReference type="EMBL" id="BJXA01000057">
    <property type="protein sequence ID" value="GEM41807.1"/>
    <property type="molecule type" value="Genomic_DNA"/>
</dbReference>
<accession>A0A511MNU9</accession>
<keyword evidence="2" id="KW-1185">Reference proteome</keyword>
<evidence type="ECO:0000313" key="2">
    <source>
        <dbReference type="Proteomes" id="UP000321424"/>
    </source>
</evidence>
<sequence length="69" mass="7205">MTTKTLAELVPGELPAGIAGLAPEVQAELATVVVEARRKQAADLETAAYSLLDFVPRFLRGAVKKAAGL</sequence>
<reference evidence="1 2" key="1">
    <citation type="submission" date="2019-07" db="EMBL/GenBank/DDBJ databases">
        <title>Whole genome shotgun sequence of Nocardia ninae NBRC 108245.</title>
        <authorList>
            <person name="Hosoyama A."/>
            <person name="Uohara A."/>
            <person name="Ohji S."/>
            <person name="Ichikawa N."/>
        </authorList>
    </citation>
    <scope>NUCLEOTIDE SEQUENCE [LARGE SCALE GENOMIC DNA]</scope>
    <source>
        <strain evidence="1 2">NBRC 108245</strain>
    </source>
</reference>
<protein>
    <submittedName>
        <fullName evidence="1">Uncharacterized protein</fullName>
    </submittedName>
</protein>
<comment type="caution">
    <text evidence="1">The sequence shown here is derived from an EMBL/GenBank/DDBJ whole genome shotgun (WGS) entry which is preliminary data.</text>
</comment>
<proteinExistence type="predicted"/>
<dbReference type="Proteomes" id="UP000321424">
    <property type="component" value="Unassembled WGS sequence"/>
</dbReference>
<organism evidence="1 2">
    <name type="scientific">Nocardia ninae NBRC 108245</name>
    <dbReference type="NCBI Taxonomy" id="1210091"/>
    <lineage>
        <taxon>Bacteria</taxon>
        <taxon>Bacillati</taxon>
        <taxon>Actinomycetota</taxon>
        <taxon>Actinomycetes</taxon>
        <taxon>Mycobacteriales</taxon>
        <taxon>Nocardiaceae</taxon>
        <taxon>Nocardia</taxon>
    </lineage>
</organism>
<dbReference type="RefSeq" id="WP_107661303.1">
    <property type="nucleotide sequence ID" value="NZ_BJXA01000057.1"/>
</dbReference>
<dbReference type="AlphaFoldDB" id="A0A511MNU9"/>
<dbReference type="OrthoDB" id="3699287at2"/>